<dbReference type="PANTHER" id="PTHR42794">
    <property type="entry name" value="HEMIN IMPORT ATP-BINDING PROTEIN HMUV"/>
    <property type="match status" value="1"/>
</dbReference>
<evidence type="ECO:0000256" key="1">
    <source>
        <dbReference type="ARBA" id="ARBA00022741"/>
    </source>
</evidence>
<dbReference type="EMBL" id="JBBKTX010000023">
    <property type="protein sequence ID" value="MFK4754016.1"/>
    <property type="molecule type" value="Genomic_DNA"/>
</dbReference>
<evidence type="ECO:0000256" key="2">
    <source>
        <dbReference type="ARBA" id="ARBA00022840"/>
    </source>
</evidence>
<dbReference type="PANTHER" id="PTHR42794:SF2">
    <property type="entry name" value="ABC TRANSPORTER ATP-BINDING PROTEIN"/>
    <property type="match status" value="1"/>
</dbReference>
<sequence length="274" mass="30155">MVGCSGLVVDELRLTIDQQPILKCISFSLPAGSVLGVLGPNGAGKTSLLLALSGQLTGQITATTLAWQDRPLSDYSLNQRARRIAVVNQLNDAVFALSLRQMVRMGLLPHQSLLGRQSAADDERIDQALERVGLAEKSTRVFSTLSGGEQQRGLIARALVQRAELIVLDEPVNHLDVYFQHDVLALLGQLARDTGLTVVMSLHDLNLSAHYCDQLLLLENGEQVAFGTPDSVLVPERLERVFRLPCAVRRHDDRALRVDFSPLPLTVQTRDKRR</sequence>
<dbReference type="RefSeq" id="WP_416206985.1">
    <property type="nucleotide sequence ID" value="NZ_JBBKTX010000023.1"/>
</dbReference>
<dbReference type="Proteomes" id="UP001620597">
    <property type="component" value="Unassembled WGS sequence"/>
</dbReference>
<reference evidence="4 5" key="1">
    <citation type="submission" date="2024-03" db="EMBL/GenBank/DDBJ databases">
        <title>High-quality draft genome sequence of Oceanobacter sp. wDCs-4.</title>
        <authorList>
            <person name="Dong C."/>
        </authorList>
    </citation>
    <scope>NUCLEOTIDE SEQUENCE [LARGE SCALE GENOMIC DNA]</scope>
    <source>
        <strain evidence="5">wDCs-4</strain>
    </source>
</reference>
<dbReference type="Pfam" id="PF00005">
    <property type="entry name" value="ABC_tran"/>
    <property type="match status" value="1"/>
</dbReference>
<evidence type="ECO:0000259" key="3">
    <source>
        <dbReference type="PROSITE" id="PS50893"/>
    </source>
</evidence>
<dbReference type="GO" id="GO:0005524">
    <property type="term" value="F:ATP binding"/>
    <property type="evidence" value="ECO:0007669"/>
    <property type="project" value="UniProtKB-KW"/>
</dbReference>
<evidence type="ECO:0000313" key="5">
    <source>
        <dbReference type="Proteomes" id="UP001620597"/>
    </source>
</evidence>
<protein>
    <submittedName>
        <fullName evidence="4">ABC transporter ATP-binding protein</fullName>
    </submittedName>
</protein>
<evidence type="ECO:0000313" key="4">
    <source>
        <dbReference type="EMBL" id="MFK4754016.1"/>
    </source>
</evidence>
<organism evidence="4 5">
    <name type="scientific">Oceanobacter antarcticus</name>
    <dbReference type="NCBI Taxonomy" id="3133425"/>
    <lineage>
        <taxon>Bacteria</taxon>
        <taxon>Pseudomonadati</taxon>
        <taxon>Pseudomonadota</taxon>
        <taxon>Gammaproteobacteria</taxon>
        <taxon>Oceanospirillales</taxon>
        <taxon>Oceanospirillaceae</taxon>
        <taxon>Oceanobacter</taxon>
    </lineage>
</organism>
<gene>
    <name evidence="4" type="ORF">WG929_16515</name>
</gene>
<dbReference type="Gene3D" id="3.40.50.300">
    <property type="entry name" value="P-loop containing nucleotide triphosphate hydrolases"/>
    <property type="match status" value="1"/>
</dbReference>
<accession>A0ABW8NM11</accession>
<keyword evidence="2 4" id="KW-0067">ATP-binding</keyword>
<dbReference type="SUPFAM" id="SSF52540">
    <property type="entry name" value="P-loop containing nucleoside triphosphate hydrolases"/>
    <property type="match status" value="1"/>
</dbReference>
<name>A0ABW8NM11_9GAMM</name>
<comment type="caution">
    <text evidence="4">The sequence shown here is derived from an EMBL/GenBank/DDBJ whole genome shotgun (WGS) entry which is preliminary data.</text>
</comment>
<keyword evidence="5" id="KW-1185">Reference proteome</keyword>
<keyword evidence="1" id="KW-0547">Nucleotide-binding</keyword>
<dbReference type="InterPro" id="IPR003439">
    <property type="entry name" value="ABC_transporter-like_ATP-bd"/>
</dbReference>
<dbReference type="PROSITE" id="PS50893">
    <property type="entry name" value="ABC_TRANSPORTER_2"/>
    <property type="match status" value="1"/>
</dbReference>
<dbReference type="InterPro" id="IPR027417">
    <property type="entry name" value="P-loop_NTPase"/>
</dbReference>
<dbReference type="SMART" id="SM00382">
    <property type="entry name" value="AAA"/>
    <property type="match status" value="1"/>
</dbReference>
<dbReference type="InterPro" id="IPR003593">
    <property type="entry name" value="AAA+_ATPase"/>
</dbReference>
<feature type="domain" description="ABC transporter" evidence="3">
    <location>
        <begin position="7"/>
        <end position="245"/>
    </location>
</feature>
<proteinExistence type="predicted"/>